<proteinExistence type="predicted"/>
<dbReference type="InterPro" id="IPR037171">
    <property type="entry name" value="NagB/RpiA_transferase-like"/>
</dbReference>
<dbReference type="GO" id="GO:0006046">
    <property type="term" value="P:N-acetylglucosamine catabolic process"/>
    <property type="evidence" value="ECO:0007669"/>
    <property type="project" value="TreeGrafter"/>
</dbReference>
<dbReference type="Proteomes" id="UP000005384">
    <property type="component" value="Unassembled WGS sequence"/>
</dbReference>
<evidence type="ECO:0000313" key="3">
    <source>
        <dbReference type="EMBL" id="EHI57366.1"/>
    </source>
</evidence>
<dbReference type="InterPro" id="IPR004547">
    <property type="entry name" value="Glucosamine6P_isomerase"/>
</dbReference>
<dbReference type="GO" id="GO:0042802">
    <property type="term" value="F:identical protein binding"/>
    <property type="evidence" value="ECO:0007669"/>
    <property type="project" value="TreeGrafter"/>
</dbReference>
<dbReference type="PATRIC" id="fig|742737.3.peg.4460"/>
<dbReference type="HOGENOM" id="CLU_049611_1_0_9"/>
<name>G5ILU7_9FIRM</name>
<protein>
    <recommendedName>
        <fullName evidence="2">Glucosamine/galactosamine-6-phosphate isomerase domain-containing protein</fullName>
    </recommendedName>
</protein>
<dbReference type="GO" id="GO:0006043">
    <property type="term" value="P:glucosamine catabolic process"/>
    <property type="evidence" value="ECO:0007669"/>
    <property type="project" value="TreeGrafter"/>
</dbReference>
<comment type="caution">
    <text evidence="3">The sequence shown here is derived from an EMBL/GenBank/DDBJ whole genome shotgun (WGS) entry which is preliminary data.</text>
</comment>
<evidence type="ECO:0000256" key="1">
    <source>
        <dbReference type="ARBA" id="ARBA00023277"/>
    </source>
</evidence>
<gene>
    <name evidence="3" type="ORF">HMPREF9473_04475</name>
</gene>
<sequence length="250" mass="27877">MEIRILKNAQEAGQLAGKKAAALLKAAVLEKGEARFMAATGQSQMPFYDALLAEDIPWDKIEIFHLDEYCNLPETHPASFKKYIRERFVSHITPKCVYYIDGMSNLNQTLSELNIIAAEKPIDVGMIGFGENAHIAFNDPPADFECPDAYHIVTLEARCKKQQVGEGWFASIEDVPDQAVSASVPFIHSFQNIVSLIPYQVKAAAVKAVLEAPERDINIPGTALLDHPNWFLYFDHESTSLLNLSKVKGW</sequence>
<dbReference type="GO" id="GO:0019262">
    <property type="term" value="P:N-acetylneuraminate catabolic process"/>
    <property type="evidence" value="ECO:0007669"/>
    <property type="project" value="TreeGrafter"/>
</dbReference>
<dbReference type="AlphaFoldDB" id="G5ILU7"/>
<dbReference type="GO" id="GO:0005975">
    <property type="term" value="P:carbohydrate metabolic process"/>
    <property type="evidence" value="ECO:0007669"/>
    <property type="project" value="InterPro"/>
</dbReference>
<evidence type="ECO:0000313" key="4">
    <source>
        <dbReference type="Proteomes" id="UP000005384"/>
    </source>
</evidence>
<dbReference type="InterPro" id="IPR006148">
    <property type="entry name" value="Glc/Gal-6P_isomerase"/>
</dbReference>
<dbReference type="GO" id="GO:0005737">
    <property type="term" value="C:cytoplasm"/>
    <property type="evidence" value="ECO:0007669"/>
    <property type="project" value="TreeGrafter"/>
</dbReference>
<keyword evidence="4" id="KW-1185">Reference proteome</keyword>
<dbReference type="EMBL" id="ADLN01000120">
    <property type="protein sequence ID" value="EHI57366.1"/>
    <property type="molecule type" value="Genomic_DNA"/>
</dbReference>
<evidence type="ECO:0000259" key="2">
    <source>
        <dbReference type="Pfam" id="PF01182"/>
    </source>
</evidence>
<dbReference type="Pfam" id="PF01182">
    <property type="entry name" value="Glucosamine_iso"/>
    <property type="match status" value="1"/>
</dbReference>
<dbReference type="SUPFAM" id="SSF100950">
    <property type="entry name" value="NagB/RpiA/CoA transferase-like"/>
    <property type="match status" value="1"/>
</dbReference>
<dbReference type="RefSeq" id="WP_006782463.1">
    <property type="nucleotide sequence ID" value="NZ_CP040506.1"/>
</dbReference>
<reference evidence="3 4" key="1">
    <citation type="submission" date="2011-08" db="EMBL/GenBank/DDBJ databases">
        <title>The Genome Sequence of Clostridium hathewayi WAL-18680.</title>
        <authorList>
            <consortium name="The Broad Institute Genome Sequencing Platform"/>
            <person name="Earl A."/>
            <person name="Ward D."/>
            <person name="Feldgarden M."/>
            <person name="Gevers D."/>
            <person name="Finegold S.M."/>
            <person name="Summanen P.H."/>
            <person name="Molitoris D.R."/>
            <person name="Song M."/>
            <person name="Daigneault M."/>
            <person name="Allen-Vercoe E."/>
            <person name="Young S.K."/>
            <person name="Zeng Q."/>
            <person name="Gargeya S."/>
            <person name="Fitzgerald M."/>
            <person name="Haas B."/>
            <person name="Abouelleil A."/>
            <person name="Alvarado L."/>
            <person name="Arachchi H.M."/>
            <person name="Berlin A."/>
            <person name="Brown A."/>
            <person name="Chapman S.B."/>
            <person name="Chen Z."/>
            <person name="Dunbar C."/>
            <person name="Freedman E."/>
            <person name="Gearin G."/>
            <person name="Gellesch M."/>
            <person name="Goldberg J."/>
            <person name="Griggs A."/>
            <person name="Gujja S."/>
            <person name="Heiman D."/>
            <person name="Howarth C."/>
            <person name="Larson L."/>
            <person name="Lui A."/>
            <person name="MacDonald P.J.P."/>
            <person name="Montmayeur A."/>
            <person name="Murphy C."/>
            <person name="Neiman D."/>
            <person name="Pearson M."/>
            <person name="Priest M."/>
            <person name="Roberts A."/>
            <person name="Saif S."/>
            <person name="Shea T."/>
            <person name="Shenoy N."/>
            <person name="Sisk P."/>
            <person name="Stolte C."/>
            <person name="Sykes S."/>
            <person name="Wortman J."/>
            <person name="Nusbaum C."/>
            <person name="Birren B."/>
        </authorList>
    </citation>
    <scope>NUCLEOTIDE SEQUENCE [LARGE SCALE GENOMIC DNA]</scope>
    <source>
        <strain evidence="3 4">WAL-18680</strain>
    </source>
</reference>
<dbReference type="PANTHER" id="PTHR11280">
    <property type="entry name" value="GLUCOSAMINE-6-PHOSPHATE ISOMERASE"/>
    <property type="match status" value="1"/>
</dbReference>
<dbReference type="GO" id="GO:0004342">
    <property type="term" value="F:glucosamine-6-phosphate deaminase activity"/>
    <property type="evidence" value="ECO:0007669"/>
    <property type="project" value="InterPro"/>
</dbReference>
<organism evidence="3 4">
    <name type="scientific">Hungatella hathewayi WAL-18680</name>
    <dbReference type="NCBI Taxonomy" id="742737"/>
    <lineage>
        <taxon>Bacteria</taxon>
        <taxon>Bacillati</taxon>
        <taxon>Bacillota</taxon>
        <taxon>Clostridia</taxon>
        <taxon>Lachnospirales</taxon>
        <taxon>Lachnospiraceae</taxon>
        <taxon>Hungatella</taxon>
    </lineage>
</organism>
<dbReference type="Gene3D" id="3.40.50.1360">
    <property type="match status" value="1"/>
</dbReference>
<accession>G5ILU7</accession>
<dbReference type="OrthoDB" id="9791139at2"/>
<feature type="domain" description="Glucosamine/galactosamine-6-phosphate isomerase" evidence="2">
    <location>
        <begin position="9"/>
        <end position="223"/>
    </location>
</feature>
<dbReference type="PANTHER" id="PTHR11280:SF6">
    <property type="entry name" value="GLUCOSAMINE-6-PHOSPHATE ISOMERASE NAGB"/>
    <property type="match status" value="1"/>
</dbReference>
<keyword evidence="1" id="KW-0119">Carbohydrate metabolism</keyword>